<dbReference type="AlphaFoldDB" id="A0A418ZPQ5"/>
<feature type="transmembrane region" description="Helical" evidence="1">
    <location>
        <begin position="58"/>
        <end position="79"/>
    </location>
</feature>
<dbReference type="EMBL" id="QZEV01000212">
    <property type="protein sequence ID" value="RJK93517.1"/>
    <property type="molecule type" value="Genomic_DNA"/>
</dbReference>
<gene>
    <name evidence="2" type="ORF">D3P06_18860</name>
</gene>
<accession>A0A418ZPQ5</accession>
<keyword evidence="1" id="KW-1133">Transmembrane helix</keyword>
<reference evidence="2 3" key="1">
    <citation type="submission" date="2018-09" db="EMBL/GenBank/DDBJ databases">
        <title>Paracoccus onubensis nov. sp. a moderate halophilic bacterium isolated from Gruta de las Maravillas (Aracena, Spain).</title>
        <authorList>
            <person name="Jurado V."/>
            <person name="Gutierrez-Patricio S."/>
            <person name="Gonzalez-Pimentel J.L."/>
            <person name="Laiz L."/>
            <person name="Saiz-Jimenez C."/>
        </authorList>
    </citation>
    <scope>NUCLEOTIDE SEQUENCE [LARGE SCALE GENOMIC DNA]</scope>
    <source>
        <strain evidence="2 3">DSM 19484</strain>
    </source>
</reference>
<comment type="caution">
    <text evidence="2">The sequence shown here is derived from an EMBL/GenBank/DDBJ whole genome shotgun (WGS) entry which is preliminary data.</text>
</comment>
<name>A0A418ZPQ5_9RHOB</name>
<organism evidence="2 3">
    <name type="scientific">Paracoccus aestuarii</name>
    <dbReference type="NCBI Taxonomy" id="453842"/>
    <lineage>
        <taxon>Bacteria</taxon>
        <taxon>Pseudomonadati</taxon>
        <taxon>Pseudomonadota</taxon>
        <taxon>Alphaproteobacteria</taxon>
        <taxon>Rhodobacterales</taxon>
        <taxon>Paracoccaceae</taxon>
        <taxon>Paracoccus</taxon>
    </lineage>
</organism>
<keyword evidence="3" id="KW-1185">Reference proteome</keyword>
<sequence>MSWLPGQGVFEVKVLRDGAFDVMVRVLRLAKAERGCVMDIVLLGLITAMLGGDASAVALILVAAIFLAGAASEIFNLVLSPKVQIRLWSKLVCDASFHPDLRHGARRSAMAMVFDRINPESVVSFICEKGGWRVRPEICPMRLTARLGRPDTMLHRHWS</sequence>
<proteinExistence type="predicted"/>
<keyword evidence="1" id="KW-0812">Transmembrane</keyword>
<evidence type="ECO:0000256" key="1">
    <source>
        <dbReference type="SAM" id="Phobius"/>
    </source>
</evidence>
<evidence type="ECO:0000313" key="2">
    <source>
        <dbReference type="EMBL" id="RJK93517.1"/>
    </source>
</evidence>
<keyword evidence="1" id="KW-0472">Membrane</keyword>
<dbReference type="Proteomes" id="UP000285530">
    <property type="component" value="Unassembled WGS sequence"/>
</dbReference>
<evidence type="ECO:0000313" key="3">
    <source>
        <dbReference type="Proteomes" id="UP000285530"/>
    </source>
</evidence>
<protein>
    <submittedName>
        <fullName evidence="2">Uncharacterized protein</fullName>
    </submittedName>
</protein>